<dbReference type="EMBL" id="CP023737">
    <property type="protein sequence ID" value="ATQ67158.1"/>
    <property type="molecule type" value="Genomic_DNA"/>
</dbReference>
<keyword evidence="3" id="KW-0547">Nucleotide-binding</keyword>
<dbReference type="Pfam" id="PF03237">
    <property type="entry name" value="Terminase_6N"/>
    <property type="match status" value="1"/>
</dbReference>
<dbReference type="InterPro" id="IPR027417">
    <property type="entry name" value="P-loop_NTPase"/>
</dbReference>
<dbReference type="GO" id="GO:0005524">
    <property type="term" value="F:ATP binding"/>
    <property type="evidence" value="ECO:0007669"/>
    <property type="project" value="UniProtKB-KW"/>
</dbReference>
<feature type="domain" description="Terminase large subunit gp17-like C-terminal" evidence="2">
    <location>
        <begin position="301"/>
        <end position="446"/>
    </location>
</feature>
<evidence type="ECO:0000313" key="4">
    <source>
        <dbReference type="Proteomes" id="UP000230709"/>
    </source>
</evidence>
<name>A0A2D2CWL5_METT3</name>
<accession>A0A2D2CWL5</accession>
<reference evidence="4" key="1">
    <citation type="submission" date="2017-10" db="EMBL/GenBank/DDBJ databases">
        <title>Completed PacBio SMRT sequence of Methylosinus trichosporium OB3b reveals presence of a third large plasmid.</title>
        <authorList>
            <person name="Charles T.C."/>
            <person name="Lynch M.D.J."/>
            <person name="Heil J.R."/>
            <person name="Cheng J."/>
        </authorList>
    </citation>
    <scope>NUCLEOTIDE SEQUENCE [LARGE SCALE GENOMIC DNA]</scope>
    <source>
        <strain evidence="4">OB3b</strain>
    </source>
</reference>
<gene>
    <name evidence="3" type="ORF">CQW49_04070</name>
</gene>
<organism evidence="3 4">
    <name type="scientific">Methylosinus trichosporium (strain ATCC 35070 / NCIMB 11131 / UNIQEM 75 / OB3b)</name>
    <dbReference type="NCBI Taxonomy" id="595536"/>
    <lineage>
        <taxon>Bacteria</taxon>
        <taxon>Pseudomonadati</taxon>
        <taxon>Pseudomonadota</taxon>
        <taxon>Alphaproteobacteria</taxon>
        <taxon>Hyphomicrobiales</taxon>
        <taxon>Methylocystaceae</taxon>
        <taxon>Methylosinus</taxon>
    </lineage>
</organism>
<dbReference type="Proteomes" id="UP000230709">
    <property type="component" value="Chromosome"/>
</dbReference>
<dbReference type="InterPro" id="IPR035421">
    <property type="entry name" value="Terminase_6C"/>
</dbReference>
<sequence length="462" mass="50334">MAPKRSTTSLPANWPSSERSLLAASSASAAAGRLHELIAGFSARELALLLADWEFCARADQWPPLLAPDGRPWRVWMILSGRGAGKTRAGAEWVKGIARGRPQFATRPLSPIALIGETAADVRDVMIEGVSGILAAHSRSERPLWESSRRRLTFDNGVVAQAFSAEDPESLRGPQFAAAWCDELAKWRYAEETWDMLQFGLRLGDWPRQLVTTTPRPMPLIKRLLTENGVAVTRAKTRANAANLAPSFLETVLSQYGGTRLGRQELDGEIVEQRADALWTRDMLERARILAPPPLERIVVAIDPPASSGKRADRCGIVAVGIAQNIVHVLADATVEAARPAQWARAAIALYHKLSADALVAEVNQGGEMVRAVIHEADPSVPVKEARATRGKYLRAAPAAQLYEQGRARHVGAFPALEDEMCDFGPDGLSSGRSPDRLDALVWAITALALSPRVAEPRMRRM</sequence>
<dbReference type="STRING" id="595536.GCA_000178815_04347"/>
<dbReference type="Gene3D" id="3.40.50.300">
    <property type="entry name" value="P-loop containing nucleotide triphosphate hydrolases"/>
    <property type="match status" value="1"/>
</dbReference>
<keyword evidence="4" id="KW-1185">Reference proteome</keyword>
<dbReference type="AlphaFoldDB" id="A0A2D2CWL5"/>
<evidence type="ECO:0000313" key="3">
    <source>
        <dbReference type="EMBL" id="ATQ67158.1"/>
    </source>
</evidence>
<evidence type="ECO:0000256" key="1">
    <source>
        <dbReference type="ARBA" id="ARBA00022612"/>
    </source>
</evidence>
<protein>
    <submittedName>
        <fullName evidence="3">ATP-binding protein</fullName>
    </submittedName>
</protein>
<proteinExistence type="predicted"/>
<dbReference type="Pfam" id="PF17289">
    <property type="entry name" value="Terminase_6C"/>
    <property type="match status" value="1"/>
</dbReference>
<dbReference type="KEGG" id="mtw:CQW49_04070"/>
<evidence type="ECO:0000259" key="2">
    <source>
        <dbReference type="Pfam" id="PF17289"/>
    </source>
</evidence>
<keyword evidence="3" id="KW-0067">ATP-binding</keyword>
<keyword evidence="1" id="KW-1188">Viral release from host cell</keyword>